<dbReference type="GO" id="GO:0004519">
    <property type="term" value="F:endonuclease activity"/>
    <property type="evidence" value="ECO:0007669"/>
    <property type="project" value="UniProtKB-KW"/>
</dbReference>
<dbReference type="PANTHER" id="PTHR46986:SF1">
    <property type="entry name" value="ENDORIBONUCLEASE YBEY, CHLOROPLASTIC"/>
    <property type="match status" value="1"/>
</dbReference>
<comment type="similarity">
    <text evidence="2">Belongs to the endoribonuclease YbeY family.</text>
</comment>
<reference evidence="8" key="1">
    <citation type="submission" date="2018-05" db="EMBL/GenBank/DDBJ databases">
        <authorList>
            <person name="Lanie J.A."/>
            <person name="Ng W.-L."/>
            <person name="Kazmierczak K.M."/>
            <person name="Andrzejewski T.M."/>
            <person name="Davidsen T.M."/>
            <person name="Wayne K.J."/>
            <person name="Tettelin H."/>
            <person name="Glass J.I."/>
            <person name="Rusch D."/>
            <person name="Podicherti R."/>
            <person name="Tsui H.-C.T."/>
            <person name="Winkler M.E."/>
        </authorList>
    </citation>
    <scope>NUCLEOTIDE SEQUENCE</scope>
</reference>
<evidence type="ECO:0008006" key="9">
    <source>
        <dbReference type="Google" id="ProtNLM"/>
    </source>
</evidence>
<dbReference type="SUPFAM" id="SSF55486">
    <property type="entry name" value="Metalloproteases ('zincins'), catalytic domain"/>
    <property type="match status" value="1"/>
</dbReference>
<sequence length="96" mass="11233">MNKLKIKYFNEDVLTDVLAFPFKNDAELEAEIYISVDRAKENSRQNSVTLNNEIIRLIIHALLHLFGYNDSDKKSKKIMFKQQEKLVSEFANIDIL</sequence>
<name>A0A381PLT9_9ZZZZ</name>
<keyword evidence="6" id="KW-0378">Hydrolase</keyword>
<dbReference type="NCBIfam" id="TIGR00043">
    <property type="entry name" value="rRNA maturation RNase YbeY"/>
    <property type="match status" value="1"/>
</dbReference>
<dbReference type="PANTHER" id="PTHR46986">
    <property type="entry name" value="ENDORIBONUCLEASE YBEY, CHLOROPLASTIC"/>
    <property type="match status" value="1"/>
</dbReference>
<dbReference type="GO" id="GO:0006364">
    <property type="term" value="P:rRNA processing"/>
    <property type="evidence" value="ECO:0007669"/>
    <property type="project" value="InterPro"/>
</dbReference>
<dbReference type="EMBL" id="UINC01001003">
    <property type="protein sequence ID" value="SUZ67117.1"/>
    <property type="molecule type" value="Genomic_DNA"/>
</dbReference>
<evidence type="ECO:0000256" key="4">
    <source>
        <dbReference type="ARBA" id="ARBA00022723"/>
    </source>
</evidence>
<dbReference type="PROSITE" id="PS01306">
    <property type="entry name" value="UPF0054"/>
    <property type="match status" value="1"/>
</dbReference>
<dbReference type="Gene3D" id="3.40.390.30">
    <property type="entry name" value="Metalloproteases ('zincins'), catalytic domain"/>
    <property type="match status" value="1"/>
</dbReference>
<dbReference type="InterPro" id="IPR023091">
    <property type="entry name" value="MetalPrtase_cat_dom_sf_prd"/>
</dbReference>
<evidence type="ECO:0000256" key="6">
    <source>
        <dbReference type="ARBA" id="ARBA00022801"/>
    </source>
</evidence>
<keyword evidence="7" id="KW-0862">Zinc</keyword>
<dbReference type="AlphaFoldDB" id="A0A381PLT9"/>
<evidence type="ECO:0000256" key="1">
    <source>
        <dbReference type="ARBA" id="ARBA00001947"/>
    </source>
</evidence>
<dbReference type="GO" id="GO:0046872">
    <property type="term" value="F:metal ion binding"/>
    <property type="evidence" value="ECO:0007669"/>
    <property type="project" value="UniProtKB-KW"/>
</dbReference>
<dbReference type="InterPro" id="IPR002036">
    <property type="entry name" value="YbeY"/>
</dbReference>
<evidence type="ECO:0000256" key="3">
    <source>
        <dbReference type="ARBA" id="ARBA00022722"/>
    </source>
</evidence>
<comment type="cofactor">
    <cofactor evidence="1">
        <name>Zn(2+)</name>
        <dbReference type="ChEBI" id="CHEBI:29105"/>
    </cofactor>
</comment>
<evidence type="ECO:0000256" key="5">
    <source>
        <dbReference type="ARBA" id="ARBA00022759"/>
    </source>
</evidence>
<dbReference type="GO" id="GO:0004222">
    <property type="term" value="F:metalloendopeptidase activity"/>
    <property type="evidence" value="ECO:0007669"/>
    <property type="project" value="InterPro"/>
</dbReference>
<keyword evidence="5" id="KW-0255">Endonuclease</keyword>
<evidence type="ECO:0000256" key="2">
    <source>
        <dbReference type="ARBA" id="ARBA00010875"/>
    </source>
</evidence>
<keyword evidence="4" id="KW-0479">Metal-binding</keyword>
<proteinExistence type="inferred from homology"/>
<gene>
    <name evidence="8" type="ORF">METZ01_LOCUS19971</name>
</gene>
<dbReference type="Pfam" id="PF02130">
    <property type="entry name" value="YbeY"/>
    <property type="match status" value="1"/>
</dbReference>
<organism evidence="8">
    <name type="scientific">marine metagenome</name>
    <dbReference type="NCBI Taxonomy" id="408172"/>
    <lineage>
        <taxon>unclassified sequences</taxon>
        <taxon>metagenomes</taxon>
        <taxon>ecological metagenomes</taxon>
    </lineage>
</organism>
<evidence type="ECO:0000313" key="8">
    <source>
        <dbReference type="EMBL" id="SUZ67117.1"/>
    </source>
</evidence>
<accession>A0A381PLT9</accession>
<keyword evidence="3" id="KW-0540">Nuclease</keyword>
<evidence type="ECO:0000256" key="7">
    <source>
        <dbReference type="ARBA" id="ARBA00022833"/>
    </source>
</evidence>
<protein>
    <recommendedName>
        <fullName evidence="9">rRNA maturation RNase YbeY</fullName>
    </recommendedName>
</protein>
<dbReference type="InterPro" id="IPR020549">
    <property type="entry name" value="YbeY_CS"/>
</dbReference>